<name>A0A4Y7QAW7_9AGAM</name>
<evidence type="ECO:0000313" key="2">
    <source>
        <dbReference type="EMBL" id="TDL24411.1"/>
    </source>
</evidence>
<accession>A0A4Y7QAW7</accession>
<feature type="compositionally biased region" description="Basic residues" evidence="1">
    <location>
        <begin position="240"/>
        <end position="258"/>
    </location>
</feature>
<sequence>MGSNNPTRSLFDMPPLGVRGAPSKFKGDFDDVERFLDRVDRLLKHNNVADDKEQVQCLLDYCSKDVREVIKGLTDFQTPNWKELQKAVKKIYNSDQSLYKFKEKDLKNLTKRSQKKMISSIKRFREYQRAFIRIAGFLLARNKITVAQKAKYFWKGLHSTLRTRIEHRLVSMNPKLDPTAPFDESKIVEAVEYLMRQDRFDDTDDESDKSRSRSDSDASDSDSDDTDDSDAEDSEEEEKKKKKKKKKKMRQAKHKAKE</sequence>
<feature type="compositionally biased region" description="Acidic residues" evidence="1">
    <location>
        <begin position="217"/>
        <end position="236"/>
    </location>
</feature>
<evidence type="ECO:0000313" key="3">
    <source>
        <dbReference type="Proteomes" id="UP000294933"/>
    </source>
</evidence>
<protein>
    <submittedName>
        <fullName evidence="2">Uncharacterized protein</fullName>
    </submittedName>
</protein>
<reference evidence="2 3" key="1">
    <citation type="submission" date="2018-06" db="EMBL/GenBank/DDBJ databases">
        <title>A transcriptomic atlas of mushroom development highlights an independent origin of complex multicellularity.</title>
        <authorList>
            <consortium name="DOE Joint Genome Institute"/>
            <person name="Krizsan K."/>
            <person name="Almasi E."/>
            <person name="Merenyi Z."/>
            <person name="Sahu N."/>
            <person name="Viragh M."/>
            <person name="Koszo T."/>
            <person name="Mondo S."/>
            <person name="Kiss B."/>
            <person name="Balint B."/>
            <person name="Kues U."/>
            <person name="Barry K."/>
            <person name="Hegedus J.C."/>
            <person name="Henrissat B."/>
            <person name="Johnson J."/>
            <person name="Lipzen A."/>
            <person name="Ohm R."/>
            <person name="Nagy I."/>
            <person name="Pangilinan J."/>
            <person name="Yan J."/>
            <person name="Xiong Y."/>
            <person name="Grigoriev I.V."/>
            <person name="Hibbett D.S."/>
            <person name="Nagy L.G."/>
        </authorList>
    </citation>
    <scope>NUCLEOTIDE SEQUENCE [LARGE SCALE GENOMIC DNA]</scope>
    <source>
        <strain evidence="2 3">SZMC22713</strain>
    </source>
</reference>
<proteinExistence type="predicted"/>
<gene>
    <name evidence="2" type="ORF">BD410DRAFT_719236</name>
</gene>
<dbReference type="EMBL" id="ML170166">
    <property type="protein sequence ID" value="TDL24411.1"/>
    <property type="molecule type" value="Genomic_DNA"/>
</dbReference>
<organism evidence="2 3">
    <name type="scientific">Rickenella mellea</name>
    <dbReference type="NCBI Taxonomy" id="50990"/>
    <lineage>
        <taxon>Eukaryota</taxon>
        <taxon>Fungi</taxon>
        <taxon>Dikarya</taxon>
        <taxon>Basidiomycota</taxon>
        <taxon>Agaricomycotina</taxon>
        <taxon>Agaricomycetes</taxon>
        <taxon>Hymenochaetales</taxon>
        <taxon>Rickenellaceae</taxon>
        <taxon>Rickenella</taxon>
    </lineage>
</organism>
<keyword evidence="3" id="KW-1185">Reference proteome</keyword>
<dbReference type="Proteomes" id="UP000294933">
    <property type="component" value="Unassembled WGS sequence"/>
</dbReference>
<dbReference type="AlphaFoldDB" id="A0A4Y7QAW7"/>
<feature type="region of interest" description="Disordered" evidence="1">
    <location>
        <begin position="199"/>
        <end position="258"/>
    </location>
</feature>
<dbReference type="OrthoDB" id="3268646at2759"/>
<dbReference type="VEuPathDB" id="FungiDB:BD410DRAFT_719236"/>
<evidence type="ECO:0000256" key="1">
    <source>
        <dbReference type="SAM" id="MobiDB-lite"/>
    </source>
</evidence>
<feature type="non-terminal residue" evidence="2">
    <location>
        <position position="258"/>
    </location>
</feature>